<dbReference type="EMBL" id="QRAY01000004">
    <property type="protein sequence ID" value="RDS59942.1"/>
    <property type="molecule type" value="Genomic_DNA"/>
</dbReference>
<name>A0ABX9I5X0_9LACO</name>
<dbReference type="Proteomes" id="UP000254492">
    <property type="component" value="Unassembled WGS sequence"/>
</dbReference>
<dbReference type="RefSeq" id="WP_115470596.1">
    <property type="nucleotide sequence ID" value="NZ_BJEC01000003.1"/>
</dbReference>
<evidence type="ECO:0008006" key="4">
    <source>
        <dbReference type="Google" id="ProtNLM"/>
    </source>
</evidence>
<feature type="transmembrane region" description="Helical" evidence="1">
    <location>
        <begin position="193"/>
        <end position="212"/>
    </location>
</feature>
<organism evidence="2 3">
    <name type="scientific">Weissella thailandensis</name>
    <dbReference type="NCBI Taxonomy" id="89061"/>
    <lineage>
        <taxon>Bacteria</taxon>
        <taxon>Bacillati</taxon>
        <taxon>Bacillota</taxon>
        <taxon>Bacilli</taxon>
        <taxon>Lactobacillales</taxon>
        <taxon>Lactobacillaceae</taxon>
        <taxon>Weissella</taxon>
    </lineage>
</organism>
<comment type="caution">
    <text evidence="2">The sequence shown here is derived from an EMBL/GenBank/DDBJ whole genome shotgun (WGS) entry which is preliminary data.</text>
</comment>
<protein>
    <recommendedName>
        <fullName evidence="4">Carotenoid biosynthesis protein</fullName>
    </recommendedName>
</protein>
<reference evidence="2 3" key="1">
    <citation type="submission" date="2018-07" db="EMBL/GenBank/DDBJ databases">
        <title>Genome-based reclassification of Weissella jogaejeotgali as Weissella thailandensis.</title>
        <authorList>
            <person name="Chun J."/>
            <person name="Kim B.-Y."/>
            <person name="Kwak M.-J."/>
        </authorList>
    </citation>
    <scope>NUCLEOTIDE SEQUENCE [LARGE SCALE GENOMIC DNA]</scope>
    <source>
        <strain evidence="2 3">KCTC 3751</strain>
    </source>
</reference>
<keyword evidence="1" id="KW-0812">Transmembrane</keyword>
<keyword evidence="1" id="KW-0472">Membrane</keyword>
<gene>
    <name evidence="2" type="ORF">DWV05_02805</name>
</gene>
<feature type="transmembrane region" description="Helical" evidence="1">
    <location>
        <begin position="253"/>
        <end position="275"/>
    </location>
</feature>
<feature type="transmembrane region" description="Helical" evidence="1">
    <location>
        <begin position="77"/>
        <end position="96"/>
    </location>
</feature>
<evidence type="ECO:0000313" key="2">
    <source>
        <dbReference type="EMBL" id="RDS59942.1"/>
    </source>
</evidence>
<keyword evidence="1" id="KW-1133">Transmembrane helix</keyword>
<feature type="transmembrane region" description="Helical" evidence="1">
    <location>
        <begin position="218"/>
        <end position="241"/>
    </location>
</feature>
<feature type="transmembrane region" description="Helical" evidence="1">
    <location>
        <begin position="33"/>
        <end position="55"/>
    </location>
</feature>
<keyword evidence="3" id="KW-1185">Reference proteome</keyword>
<feature type="transmembrane region" description="Helical" evidence="1">
    <location>
        <begin position="108"/>
        <end position="134"/>
    </location>
</feature>
<proteinExistence type="predicted"/>
<sequence>MTNMVLARTIEVVFYFVYLSAAVVLVKNKRLEQLFQLITCSLLGVSLELFSVYIFKTYHYYSHFLINIGDAGALKSVPLWVGLGWGLLMPLAISAAKKIVKTPFAAGLIAYVIVIGWDLIWDIIAIRTSGGMWVWHGYPTDLKITIDALYGIPWMNYLGYSGAIVPLSMIMAFNKRKFHVQDSNARSFWFSIINYLEGLAAFIVVVAIFALINNFVASFAIVAFLVLFIGILLYMLYAVFMKQQVDFFKNVDWAFILQFGLSYIVSMYMGFYIGVFQDKPWLVVVHLILMVVTLLFGVISPKKRQTVGEY</sequence>
<accession>A0ABX9I5X0</accession>
<feature type="transmembrane region" description="Helical" evidence="1">
    <location>
        <begin position="281"/>
        <end position="299"/>
    </location>
</feature>
<evidence type="ECO:0000313" key="3">
    <source>
        <dbReference type="Proteomes" id="UP000254492"/>
    </source>
</evidence>
<feature type="transmembrane region" description="Helical" evidence="1">
    <location>
        <begin position="6"/>
        <end position="26"/>
    </location>
</feature>
<feature type="transmembrane region" description="Helical" evidence="1">
    <location>
        <begin position="154"/>
        <end position="173"/>
    </location>
</feature>
<evidence type="ECO:0000256" key="1">
    <source>
        <dbReference type="SAM" id="Phobius"/>
    </source>
</evidence>